<evidence type="ECO:0000313" key="7">
    <source>
        <dbReference type="Proteomes" id="UP000445000"/>
    </source>
</evidence>
<name>A0A829YHN0_9GAMM</name>
<dbReference type="PANTHER" id="PTHR19328">
    <property type="entry name" value="HEDGEHOG-INTERACTING PROTEIN"/>
    <property type="match status" value="1"/>
</dbReference>
<dbReference type="GO" id="GO:0009055">
    <property type="term" value="F:electron transfer activity"/>
    <property type="evidence" value="ECO:0007669"/>
    <property type="project" value="InterPro"/>
</dbReference>
<evidence type="ECO:0000313" key="6">
    <source>
        <dbReference type="EMBL" id="GFE82774.1"/>
    </source>
</evidence>
<dbReference type="EMBL" id="BLJN01000005">
    <property type="protein sequence ID" value="GFE82774.1"/>
    <property type="molecule type" value="Genomic_DNA"/>
</dbReference>
<dbReference type="SUPFAM" id="SSF50952">
    <property type="entry name" value="Soluble quinoprotein glucose dehydrogenase"/>
    <property type="match status" value="1"/>
</dbReference>
<evidence type="ECO:0000259" key="5">
    <source>
        <dbReference type="PROSITE" id="PS51007"/>
    </source>
</evidence>
<feature type="compositionally biased region" description="Pro residues" evidence="4">
    <location>
        <begin position="37"/>
        <end position="51"/>
    </location>
</feature>
<dbReference type="GO" id="GO:0046872">
    <property type="term" value="F:metal ion binding"/>
    <property type="evidence" value="ECO:0007669"/>
    <property type="project" value="UniProtKB-KW"/>
</dbReference>
<comment type="caution">
    <text evidence="6">The sequence shown here is derived from an EMBL/GenBank/DDBJ whole genome shotgun (WGS) entry which is preliminary data.</text>
</comment>
<dbReference type="InterPro" id="IPR012938">
    <property type="entry name" value="Glc/Sorbosone_DH"/>
</dbReference>
<dbReference type="PROSITE" id="PS51257">
    <property type="entry name" value="PROKAR_LIPOPROTEIN"/>
    <property type="match status" value="1"/>
</dbReference>
<proteinExistence type="predicted"/>
<feature type="domain" description="Cytochrome c" evidence="5">
    <location>
        <begin position="572"/>
        <end position="759"/>
    </location>
</feature>
<feature type="region of interest" description="Disordered" evidence="4">
    <location>
        <begin position="23"/>
        <end position="75"/>
    </location>
</feature>
<dbReference type="Gene3D" id="2.120.10.30">
    <property type="entry name" value="TolB, C-terminal domain"/>
    <property type="match status" value="1"/>
</dbReference>
<dbReference type="Proteomes" id="UP000445000">
    <property type="component" value="Unassembled WGS sequence"/>
</dbReference>
<gene>
    <name evidence="6" type="ORF">GCM10011487_47740</name>
</gene>
<sequence>MPLARHATWVLMSLALLIAGCDGNGGDSDNSPAPSGQEPPPTTPDPPPTQPVDPSVVGLDARPSNTTCIAPERASGSGSIATERVFPNLRFVDASGTTRNPLLMIQAPRDGSRWFVVERFGTVKVFDNNPAVSTSSMFLDIGARVESTCAECGLLGMAFHPDFPATPRAYLVYTSLDRNGGGGPDTHLSEFTSPDGGLTLNPASERVLITIYKNSVHHHGGNIIFGRDGYLYFAAGDGNSARRNDAQDLHTLLGKVIRIDVDGTTGSALYGIPSDNPFAASTATCHANGSGAQNCPEIWAWGFRNPWRWSFDRQTGDIWLGDVGEATIEEVDHVVREGNYGWRCFEGAQDTGRGCGTPVGPLLPPVAQYTHALGQAVTGGYVYRGSAIPSLFGHYLFGDFVSGRIWHIPVDTPPTLNVEEGYDSGLLVSSFGEDLDGELYVVSMRGDLHRITGTGTVTGGVATQLSATGCVDPNNATLPASGLIPYEPSAAFWSDGADKQRWIGLPDGQNITVKDDGDWDFPNGTVLVKNFRLDNRLVETRLFMRHPDGVWAGYSYEWNAEQTDATLVRGGKQVTIGANTWIYPSESQCTQCHTEAAGHSLGLETKQLATAIAYPQTERTANQLVTLNAINTLSPPIADPTAETAYPAPTGTAGTLTERARSYLHTNCSQCHRPGGPTTANMDLRYSTPLANTNACDVAPTAGNLEIENARIIAPGAATRSVAVARMSLRNDTDQMPPIGAHVDTAGVQLISEWIDSLTSCN</sequence>
<dbReference type="PANTHER" id="PTHR19328:SF75">
    <property type="entry name" value="ALDOSE SUGAR DEHYDROGENASE YLII"/>
    <property type="match status" value="1"/>
</dbReference>
<evidence type="ECO:0000256" key="3">
    <source>
        <dbReference type="PROSITE-ProRule" id="PRU00433"/>
    </source>
</evidence>
<dbReference type="InterPro" id="IPR011042">
    <property type="entry name" value="6-blade_b-propeller_TolB-like"/>
</dbReference>
<dbReference type="InterPro" id="IPR011041">
    <property type="entry name" value="Quinoprot_gluc/sorb_DH_b-prop"/>
</dbReference>
<dbReference type="PROSITE" id="PS51007">
    <property type="entry name" value="CYTC"/>
    <property type="match status" value="1"/>
</dbReference>
<keyword evidence="1 3" id="KW-0479">Metal-binding</keyword>
<keyword evidence="3" id="KW-0349">Heme</keyword>
<accession>A0A829YHN0</accession>
<dbReference type="GO" id="GO:0020037">
    <property type="term" value="F:heme binding"/>
    <property type="evidence" value="ECO:0007669"/>
    <property type="project" value="InterPro"/>
</dbReference>
<keyword evidence="2 3" id="KW-0408">Iron</keyword>
<dbReference type="AlphaFoldDB" id="A0A829YHN0"/>
<keyword evidence="7" id="KW-1185">Reference proteome</keyword>
<dbReference type="Pfam" id="PF07995">
    <property type="entry name" value="GSDH"/>
    <property type="match status" value="1"/>
</dbReference>
<evidence type="ECO:0000256" key="2">
    <source>
        <dbReference type="ARBA" id="ARBA00023004"/>
    </source>
</evidence>
<evidence type="ECO:0000256" key="4">
    <source>
        <dbReference type="SAM" id="MobiDB-lite"/>
    </source>
</evidence>
<evidence type="ECO:0000256" key="1">
    <source>
        <dbReference type="ARBA" id="ARBA00022723"/>
    </source>
</evidence>
<reference evidence="7" key="1">
    <citation type="submission" date="2020-01" db="EMBL/GenBank/DDBJ databases">
        <title>'Steroidobacter agaridevorans' sp. nov., agar-degrading bacteria isolated from rhizosphere soils.</title>
        <authorList>
            <person name="Ikenaga M."/>
            <person name="Kataoka M."/>
            <person name="Murouchi A."/>
            <person name="Katsuragi S."/>
            <person name="Sakai M."/>
        </authorList>
    </citation>
    <scope>NUCLEOTIDE SEQUENCE [LARGE SCALE GENOMIC DNA]</scope>
    <source>
        <strain evidence="7">YU21-B</strain>
    </source>
</reference>
<feature type="compositionally biased region" description="Low complexity" evidence="4">
    <location>
        <begin position="27"/>
        <end position="36"/>
    </location>
</feature>
<dbReference type="InterPro" id="IPR009056">
    <property type="entry name" value="Cyt_c-like_dom"/>
</dbReference>
<organism evidence="6 7">
    <name type="scientific">Steroidobacter agaridevorans</name>
    <dbReference type="NCBI Taxonomy" id="2695856"/>
    <lineage>
        <taxon>Bacteria</taxon>
        <taxon>Pseudomonadati</taxon>
        <taxon>Pseudomonadota</taxon>
        <taxon>Gammaproteobacteria</taxon>
        <taxon>Steroidobacterales</taxon>
        <taxon>Steroidobacteraceae</taxon>
        <taxon>Steroidobacter</taxon>
    </lineage>
</organism>
<dbReference type="RefSeq" id="WP_161814427.1">
    <property type="nucleotide sequence ID" value="NZ_BLJN01000005.1"/>
</dbReference>
<protein>
    <recommendedName>
        <fullName evidence="5">Cytochrome c domain-containing protein</fullName>
    </recommendedName>
</protein>